<proteinExistence type="predicted"/>
<evidence type="ECO:0008006" key="4">
    <source>
        <dbReference type="Google" id="ProtNLM"/>
    </source>
</evidence>
<organism evidence="2 3">
    <name type="scientific">Pseudovibrio brasiliensis</name>
    <dbReference type="NCBI Taxonomy" id="1898042"/>
    <lineage>
        <taxon>Bacteria</taxon>
        <taxon>Pseudomonadati</taxon>
        <taxon>Pseudomonadota</taxon>
        <taxon>Alphaproteobacteria</taxon>
        <taxon>Hyphomicrobiales</taxon>
        <taxon>Stappiaceae</taxon>
        <taxon>Pseudovibrio</taxon>
    </lineage>
</organism>
<dbReference type="Proteomes" id="UP000680706">
    <property type="component" value="Chromosome"/>
</dbReference>
<evidence type="ECO:0000313" key="2">
    <source>
        <dbReference type="EMBL" id="QUS55282.1"/>
    </source>
</evidence>
<reference evidence="2 3" key="1">
    <citation type="journal article" date="2021" name="Angew. Chem. Int. Ed. Engl.">
        <title>A novel family of nonribosomal peptides modulate collective behavior in Pseudovibrio bacteria isolated from marine sponges.</title>
        <authorList>
            <person name="Ioca L.P."/>
            <person name="Dai Y."/>
            <person name="Kunakom S."/>
            <person name="Diaz-Espinosa J."/>
            <person name="Krunic A."/>
            <person name="Crnkovic C.M."/>
            <person name="Orjala J."/>
            <person name="Sanchez L.M."/>
            <person name="Ferreira A.G."/>
            <person name="Berlinck R.G.S."/>
            <person name="Eustaquio A.S."/>
        </authorList>
    </citation>
    <scope>NUCLEOTIDE SEQUENCE [LARGE SCALE GENOMIC DNA]</scope>
    <source>
        <strain evidence="2 3">Ab134</strain>
    </source>
</reference>
<evidence type="ECO:0000256" key="1">
    <source>
        <dbReference type="SAM" id="SignalP"/>
    </source>
</evidence>
<evidence type="ECO:0000313" key="3">
    <source>
        <dbReference type="Proteomes" id="UP000680706"/>
    </source>
</evidence>
<protein>
    <recommendedName>
        <fullName evidence="4">Lipoprotein</fullName>
    </recommendedName>
</protein>
<feature type="chain" id="PRO_5046169971" description="Lipoprotein" evidence="1">
    <location>
        <begin position="21"/>
        <end position="203"/>
    </location>
</feature>
<gene>
    <name evidence="2" type="ORF">KGB56_18370</name>
</gene>
<dbReference type="EMBL" id="CP074126">
    <property type="protein sequence ID" value="QUS55282.1"/>
    <property type="molecule type" value="Genomic_DNA"/>
</dbReference>
<dbReference type="RefSeq" id="WP_143508240.1">
    <property type="nucleotide sequence ID" value="NZ_CP074126.1"/>
</dbReference>
<name>A0ABX8AJM4_9HYPH</name>
<keyword evidence="3" id="KW-1185">Reference proteome</keyword>
<feature type="signal peptide" evidence="1">
    <location>
        <begin position="1"/>
        <end position="20"/>
    </location>
</feature>
<accession>A0ABX8AJM4</accession>
<keyword evidence="1" id="KW-0732">Signal</keyword>
<sequence length="203" mass="21994">MSVKNILLLLSTVVPLGACGGGLQTTNVPSETDLQTWEVFEKACISSSAKARDRYLKSAGWKVASSASHDLPLVSIAESRNFDRKTTKAYRAPNNDSVIVLGEYKSADATEASPACYLATSMKYGSIRFFDGKVKSYVFDDYTKDAGSFSKNVRISGGVNRTSWINEVETDTGSKRSVDVAGVSFISGEHSRSTPSLVLRVNR</sequence>